<evidence type="ECO:0000259" key="16">
    <source>
        <dbReference type="Pfam" id="PF00275"/>
    </source>
</evidence>
<dbReference type="EMBL" id="JAGHQL010000006">
    <property type="protein sequence ID" value="KAH0545398.1"/>
    <property type="molecule type" value="Genomic_DNA"/>
</dbReference>
<keyword evidence="7" id="KW-0573">Peptidoglycan synthesis</keyword>
<evidence type="ECO:0000256" key="6">
    <source>
        <dbReference type="ARBA" id="ARBA00022960"/>
    </source>
</evidence>
<feature type="domain" description="Enolpyruvate transferase" evidence="16">
    <location>
        <begin position="94"/>
        <end position="340"/>
    </location>
</feature>
<evidence type="ECO:0000256" key="3">
    <source>
        <dbReference type="ARBA" id="ARBA00022490"/>
    </source>
</evidence>
<feature type="domain" description="Enolpyruvate transferase" evidence="16">
    <location>
        <begin position="12"/>
        <end position="67"/>
    </location>
</feature>
<evidence type="ECO:0000256" key="7">
    <source>
        <dbReference type="ARBA" id="ARBA00022984"/>
    </source>
</evidence>
<evidence type="ECO:0000256" key="14">
    <source>
        <dbReference type="ARBA" id="ARBA00042842"/>
    </source>
</evidence>
<dbReference type="OrthoDB" id="1718875at2759"/>
<dbReference type="AlphaFoldDB" id="A0A9P8L163"/>
<keyword evidence="3" id="KW-0963">Cytoplasm</keyword>
<organism evidence="17 18">
    <name type="scientific">Glutinoglossum americanum</name>
    <dbReference type="NCBI Taxonomy" id="1670608"/>
    <lineage>
        <taxon>Eukaryota</taxon>
        <taxon>Fungi</taxon>
        <taxon>Dikarya</taxon>
        <taxon>Ascomycota</taxon>
        <taxon>Pezizomycotina</taxon>
        <taxon>Geoglossomycetes</taxon>
        <taxon>Geoglossales</taxon>
        <taxon>Geoglossaceae</taxon>
        <taxon>Glutinoglossum</taxon>
    </lineage>
</organism>
<keyword evidence="18" id="KW-1185">Reference proteome</keyword>
<sequence>MSALKIHGPTPHLTGTISVSGSKNATLPLLTASLLVPGSHILRNAPNIIDVQNLLLILSHLGSKVKRRGGNLRLDTPHVIADGGVVVVPRELAVTGTANLLLAACSASGITTLHNAAREPEISDLANCLVGMGAFIEGAGSETIRIRGRMALKLYRYRVMGDWIECGMWMIVGALVGGSLAVKGCAVACLGTVVEKLRAVGARIEVAGEDAITVYKAPHLRATDTQTGPYPSFPTDLQAPLTALLCLASGVSTITETLYEHRFAHVAELRRMGADITVSGGSRESTVAVVRGVERLKGAEVVARDLRAGACLVVAGLVAEGETVVGEWEMIERGYDQLEGKVEGVGGRVSKQ</sequence>
<keyword evidence="9" id="KW-0961">Cell wall biogenesis/degradation</keyword>
<dbReference type="InterPro" id="IPR001986">
    <property type="entry name" value="Enolpyruvate_Tfrase_dom"/>
</dbReference>
<evidence type="ECO:0000256" key="2">
    <source>
        <dbReference type="ARBA" id="ARBA00004752"/>
    </source>
</evidence>
<reference evidence="17" key="1">
    <citation type="submission" date="2021-03" db="EMBL/GenBank/DDBJ databases">
        <title>Comparative genomics and phylogenomic investigation of the class Geoglossomycetes provide insights into ecological specialization and systematics.</title>
        <authorList>
            <person name="Melie T."/>
            <person name="Pirro S."/>
            <person name="Miller A.N."/>
            <person name="Quandt A."/>
        </authorList>
    </citation>
    <scope>NUCLEOTIDE SEQUENCE</scope>
    <source>
        <strain evidence="17">GBOQ0MN5Z8</strain>
    </source>
</reference>
<evidence type="ECO:0000256" key="4">
    <source>
        <dbReference type="ARBA" id="ARBA00022618"/>
    </source>
</evidence>
<evidence type="ECO:0000256" key="1">
    <source>
        <dbReference type="ARBA" id="ARBA00004496"/>
    </source>
</evidence>
<keyword evidence="6" id="KW-0133">Cell shape</keyword>
<evidence type="ECO:0000313" key="18">
    <source>
        <dbReference type="Proteomes" id="UP000698800"/>
    </source>
</evidence>
<accession>A0A9P8L163</accession>
<evidence type="ECO:0000256" key="9">
    <source>
        <dbReference type="ARBA" id="ARBA00023316"/>
    </source>
</evidence>
<dbReference type="Gene3D" id="3.65.10.10">
    <property type="entry name" value="Enolpyruvate transferase domain"/>
    <property type="match status" value="3"/>
</dbReference>
<evidence type="ECO:0000256" key="12">
    <source>
        <dbReference type="ARBA" id="ARBA00039754"/>
    </source>
</evidence>
<comment type="caution">
    <text evidence="17">The sequence shown here is derived from an EMBL/GenBank/DDBJ whole genome shotgun (WGS) entry which is preliminary data.</text>
</comment>
<dbReference type="InterPro" id="IPR013792">
    <property type="entry name" value="RNA3'P_cycl/enolpyr_Trfase_a/b"/>
</dbReference>
<keyword evidence="8" id="KW-0131">Cell cycle</keyword>
<name>A0A9P8L163_9PEZI</name>
<keyword evidence="4" id="KW-0132">Cell division</keyword>
<dbReference type="PANTHER" id="PTHR43783">
    <property type="entry name" value="UDP-N-ACETYLGLUCOSAMINE 1-CARBOXYVINYLTRANSFERASE"/>
    <property type="match status" value="1"/>
</dbReference>
<dbReference type="SUPFAM" id="SSF55205">
    <property type="entry name" value="EPT/RTPC-like"/>
    <property type="match status" value="1"/>
</dbReference>
<evidence type="ECO:0000256" key="15">
    <source>
        <dbReference type="ARBA" id="ARBA00047527"/>
    </source>
</evidence>
<evidence type="ECO:0000256" key="5">
    <source>
        <dbReference type="ARBA" id="ARBA00022679"/>
    </source>
</evidence>
<evidence type="ECO:0000256" key="11">
    <source>
        <dbReference type="ARBA" id="ARBA00039108"/>
    </source>
</evidence>
<dbReference type="GO" id="GO:0051301">
    <property type="term" value="P:cell division"/>
    <property type="evidence" value="ECO:0007669"/>
    <property type="project" value="UniProtKB-KW"/>
</dbReference>
<protein>
    <recommendedName>
        <fullName evidence="12">UDP-N-acetylglucosamine 1-carboxyvinyltransferase</fullName>
        <ecNumber evidence="11">2.5.1.7</ecNumber>
    </recommendedName>
    <alternativeName>
        <fullName evidence="13">Enoylpyruvate transferase</fullName>
    </alternativeName>
    <alternativeName>
        <fullName evidence="14">UDP-N-acetylglucosamine enolpyruvyl transferase</fullName>
    </alternativeName>
</protein>
<comment type="catalytic activity">
    <reaction evidence="15">
        <text>phosphoenolpyruvate + UDP-N-acetyl-alpha-D-glucosamine = UDP-N-acetyl-3-O-(1-carboxyvinyl)-alpha-D-glucosamine + phosphate</text>
        <dbReference type="Rhea" id="RHEA:18681"/>
        <dbReference type="ChEBI" id="CHEBI:43474"/>
        <dbReference type="ChEBI" id="CHEBI:57705"/>
        <dbReference type="ChEBI" id="CHEBI:58702"/>
        <dbReference type="ChEBI" id="CHEBI:68483"/>
        <dbReference type="EC" id="2.5.1.7"/>
    </reaction>
</comment>
<dbReference type="EC" id="2.5.1.7" evidence="11"/>
<dbReference type="Proteomes" id="UP000698800">
    <property type="component" value="Unassembled WGS sequence"/>
</dbReference>
<dbReference type="GO" id="GO:0008760">
    <property type="term" value="F:UDP-N-acetylglucosamine 1-carboxyvinyltransferase activity"/>
    <property type="evidence" value="ECO:0007669"/>
    <property type="project" value="UniProtKB-EC"/>
</dbReference>
<keyword evidence="5" id="KW-0808">Transferase</keyword>
<comment type="pathway">
    <text evidence="2">Cell wall biogenesis; peptidoglycan biosynthesis.</text>
</comment>
<gene>
    <name evidence="17" type="ORF">FGG08_000539</name>
</gene>
<evidence type="ECO:0000313" key="17">
    <source>
        <dbReference type="EMBL" id="KAH0545398.1"/>
    </source>
</evidence>
<dbReference type="NCBIfam" id="NF006873">
    <property type="entry name" value="PRK09369.1"/>
    <property type="match status" value="1"/>
</dbReference>
<evidence type="ECO:0000256" key="13">
    <source>
        <dbReference type="ARBA" id="ARBA00042443"/>
    </source>
</evidence>
<dbReference type="GO" id="GO:0005737">
    <property type="term" value="C:cytoplasm"/>
    <property type="evidence" value="ECO:0007669"/>
    <property type="project" value="UniProtKB-SubCell"/>
</dbReference>
<dbReference type="GO" id="GO:0071555">
    <property type="term" value="P:cell wall organization"/>
    <property type="evidence" value="ECO:0007669"/>
    <property type="project" value="UniProtKB-KW"/>
</dbReference>
<evidence type="ECO:0000256" key="10">
    <source>
        <dbReference type="ARBA" id="ARBA00038367"/>
    </source>
</evidence>
<dbReference type="GO" id="GO:0008360">
    <property type="term" value="P:regulation of cell shape"/>
    <property type="evidence" value="ECO:0007669"/>
    <property type="project" value="UniProtKB-KW"/>
</dbReference>
<dbReference type="InterPro" id="IPR050068">
    <property type="entry name" value="MurA_subfamily"/>
</dbReference>
<dbReference type="PANTHER" id="PTHR43783:SF1">
    <property type="entry name" value="UDP-N-ACETYLGLUCOSAMINE 1-CARBOXYVINYLTRANSFERASE"/>
    <property type="match status" value="1"/>
</dbReference>
<dbReference type="InterPro" id="IPR036968">
    <property type="entry name" value="Enolpyruvate_Tfrase_sf"/>
</dbReference>
<comment type="subcellular location">
    <subcellularLocation>
        <location evidence="1">Cytoplasm</location>
    </subcellularLocation>
</comment>
<comment type="similarity">
    <text evidence="10">Belongs to the EPSP synthase family. MurA subfamily.</text>
</comment>
<dbReference type="Pfam" id="PF00275">
    <property type="entry name" value="EPSP_synthase"/>
    <property type="match status" value="2"/>
</dbReference>
<proteinExistence type="inferred from homology"/>
<evidence type="ECO:0000256" key="8">
    <source>
        <dbReference type="ARBA" id="ARBA00023306"/>
    </source>
</evidence>